<protein>
    <submittedName>
        <fullName evidence="2">Uncharacterized protein</fullName>
    </submittedName>
</protein>
<organism evidence="2 3">
    <name type="scientific">Candidatus Filomicrobium marinum</name>
    <dbReference type="NCBI Taxonomy" id="1608628"/>
    <lineage>
        <taxon>Bacteria</taxon>
        <taxon>Pseudomonadati</taxon>
        <taxon>Pseudomonadota</taxon>
        <taxon>Alphaproteobacteria</taxon>
        <taxon>Hyphomicrobiales</taxon>
        <taxon>Hyphomicrobiaceae</taxon>
        <taxon>Filomicrobium</taxon>
    </lineage>
</organism>
<evidence type="ECO:0000313" key="2">
    <source>
        <dbReference type="EMBL" id="CPR17649.1"/>
    </source>
</evidence>
<accession>A0A0D6JDH3</accession>
<dbReference type="EMBL" id="LN829119">
    <property type="protein sequence ID" value="CPR17649.1"/>
    <property type="molecule type" value="Genomic_DNA"/>
</dbReference>
<gene>
    <name evidence="2" type="ORF">YBN1229_v1_1354</name>
</gene>
<evidence type="ECO:0000256" key="1">
    <source>
        <dbReference type="SAM" id="MobiDB-lite"/>
    </source>
</evidence>
<name>A0A0D6JDH3_9HYPH</name>
<reference evidence="3" key="1">
    <citation type="submission" date="2015-02" db="EMBL/GenBank/DDBJ databases">
        <authorList>
            <person name="Chooi Y.-H."/>
        </authorList>
    </citation>
    <scope>NUCLEOTIDE SEQUENCE [LARGE SCALE GENOMIC DNA]</scope>
    <source>
        <strain evidence="3">strain Y</strain>
    </source>
</reference>
<evidence type="ECO:0000313" key="3">
    <source>
        <dbReference type="Proteomes" id="UP000033187"/>
    </source>
</evidence>
<proteinExistence type="predicted"/>
<dbReference type="KEGG" id="fiy:BN1229_v1_1354"/>
<sequence length="61" mass="6505">MQPRGVGTAASIDDNAGESSGDSRVRPDPIAPELPSKQSRKKLEESTGIRANDSCQQHISQ</sequence>
<dbReference type="Proteomes" id="UP000033187">
    <property type="component" value="Chromosome 1"/>
</dbReference>
<dbReference type="AlphaFoldDB" id="A0A0D6JDH3"/>
<dbReference type="KEGG" id="fil:BN1229_v1_1356"/>
<keyword evidence="3" id="KW-1185">Reference proteome</keyword>
<feature type="region of interest" description="Disordered" evidence="1">
    <location>
        <begin position="1"/>
        <end position="61"/>
    </location>
</feature>